<dbReference type="PANTHER" id="PTHR13080">
    <property type="entry name" value="ATP SYNTHASE F CHAIN, MITOCHONDRIAL-RELATED"/>
    <property type="match status" value="1"/>
</dbReference>
<keyword evidence="4" id="KW-0138">CF(0)</keyword>
<dbReference type="GO" id="GO:0042776">
    <property type="term" value="P:proton motive force-driven mitochondrial ATP synthesis"/>
    <property type="evidence" value="ECO:0007669"/>
    <property type="project" value="TreeGrafter"/>
</dbReference>
<dbReference type="Proteomes" id="UP000264820">
    <property type="component" value="Unplaced"/>
</dbReference>
<feature type="transmembrane region" description="Helical" evidence="10">
    <location>
        <begin position="62"/>
        <end position="81"/>
    </location>
</feature>
<evidence type="ECO:0000256" key="4">
    <source>
        <dbReference type="ARBA" id="ARBA00022547"/>
    </source>
</evidence>
<dbReference type="Pfam" id="PF10206">
    <property type="entry name" value="WRW"/>
    <property type="match status" value="1"/>
</dbReference>
<name>A0A3Q2Y444_HIPCM</name>
<evidence type="ECO:0000256" key="8">
    <source>
        <dbReference type="ARBA" id="ARBA00023136"/>
    </source>
</evidence>
<evidence type="ECO:0000256" key="5">
    <source>
        <dbReference type="ARBA" id="ARBA00022781"/>
    </source>
</evidence>
<reference evidence="11" key="2">
    <citation type="submission" date="2025-09" db="UniProtKB">
        <authorList>
            <consortium name="Ensembl"/>
        </authorList>
    </citation>
    <scope>IDENTIFICATION</scope>
</reference>
<sequence>WTASHFCNAGRSLGQVTLRELPEWMACRMYSYALGLLKICCASPTGWQWYYRKYIDVRKGGVGGLGMLLAGYCVLSYVWSYPHLKHERWRKYH</sequence>
<evidence type="ECO:0000256" key="10">
    <source>
        <dbReference type="SAM" id="Phobius"/>
    </source>
</evidence>
<dbReference type="PANTHER" id="PTHR13080:SF13">
    <property type="entry name" value="ATP SYNTHASE SUBUNIT F, MITOCHONDRIAL"/>
    <property type="match status" value="1"/>
</dbReference>
<keyword evidence="7" id="KW-0496">Mitochondrion</keyword>
<dbReference type="STRING" id="109280.ENSHCOP00000012324"/>
<proteinExistence type="inferred from homology"/>
<keyword evidence="8 10" id="KW-0472">Membrane</keyword>
<evidence type="ECO:0000313" key="11">
    <source>
        <dbReference type="Ensembl" id="ENSHCOP00000012324.1"/>
    </source>
</evidence>
<dbReference type="AlphaFoldDB" id="A0A3Q2Y444"/>
<comment type="similarity">
    <text evidence="2">Belongs to the ATPase F chain family.</text>
</comment>
<dbReference type="GO" id="GO:0031966">
    <property type="term" value="C:mitochondrial membrane"/>
    <property type="evidence" value="ECO:0007669"/>
    <property type="project" value="UniProtKB-SubCell"/>
</dbReference>
<keyword evidence="9" id="KW-0066">ATP synthesis</keyword>
<evidence type="ECO:0000256" key="3">
    <source>
        <dbReference type="ARBA" id="ARBA00022448"/>
    </source>
</evidence>
<dbReference type="GO" id="GO:0045259">
    <property type="term" value="C:proton-transporting ATP synthase complex"/>
    <property type="evidence" value="ECO:0007669"/>
    <property type="project" value="UniProtKB-KW"/>
</dbReference>
<accession>A0A3Q2Y444</accession>
<comment type="subcellular location">
    <subcellularLocation>
        <location evidence="1">Mitochondrion membrane</location>
    </subcellularLocation>
</comment>
<protein>
    <submittedName>
        <fullName evidence="11">Uncharacterized protein</fullName>
    </submittedName>
</protein>
<evidence type="ECO:0000256" key="6">
    <source>
        <dbReference type="ARBA" id="ARBA00023065"/>
    </source>
</evidence>
<keyword evidence="12" id="KW-1185">Reference proteome</keyword>
<keyword evidence="3" id="KW-0813">Transport</keyword>
<evidence type="ECO:0000256" key="2">
    <source>
        <dbReference type="ARBA" id="ARBA00005895"/>
    </source>
</evidence>
<organism evidence="11 12">
    <name type="scientific">Hippocampus comes</name>
    <name type="common">Tiger tail seahorse</name>
    <dbReference type="NCBI Taxonomy" id="109280"/>
    <lineage>
        <taxon>Eukaryota</taxon>
        <taxon>Metazoa</taxon>
        <taxon>Chordata</taxon>
        <taxon>Craniata</taxon>
        <taxon>Vertebrata</taxon>
        <taxon>Euteleostomi</taxon>
        <taxon>Actinopterygii</taxon>
        <taxon>Neopterygii</taxon>
        <taxon>Teleostei</taxon>
        <taxon>Neoteleostei</taxon>
        <taxon>Acanthomorphata</taxon>
        <taxon>Syngnathiaria</taxon>
        <taxon>Syngnathiformes</taxon>
        <taxon>Syngnathoidei</taxon>
        <taxon>Syngnathidae</taxon>
        <taxon>Hippocampus</taxon>
    </lineage>
</organism>
<dbReference type="GeneTree" id="ENSGT00940000167489"/>
<evidence type="ECO:0000313" key="12">
    <source>
        <dbReference type="Proteomes" id="UP000264820"/>
    </source>
</evidence>
<keyword evidence="10" id="KW-1133">Transmembrane helix</keyword>
<keyword evidence="6" id="KW-0406">Ion transport</keyword>
<keyword evidence="10" id="KW-0812">Transmembrane</keyword>
<evidence type="ECO:0000256" key="9">
    <source>
        <dbReference type="ARBA" id="ARBA00023310"/>
    </source>
</evidence>
<dbReference type="GO" id="GO:0046933">
    <property type="term" value="F:proton-transporting ATP synthase activity, rotational mechanism"/>
    <property type="evidence" value="ECO:0007669"/>
    <property type="project" value="TreeGrafter"/>
</dbReference>
<evidence type="ECO:0000256" key="1">
    <source>
        <dbReference type="ARBA" id="ARBA00004325"/>
    </source>
</evidence>
<reference evidence="11" key="1">
    <citation type="submission" date="2025-08" db="UniProtKB">
        <authorList>
            <consortium name="Ensembl"/>
        </authorList>
    </citation>
    <scope>IDENTIFICATION</scope>
</reference>
<dbReference type="Ensembl" id="ENSHCOT00000019312.1">
    <property type="protein sequence ID" value="ENSHCOP00000012324.1"/>
    <property type="gene ID" value="ENSHCOG00000015359.1"/>
</dbReference>
<dbReference type="InterPro" id="IPR019344">
    <property type="entry name" value="F1F0-ATPsyn_F_prd"/>
</dbReference>
<evidence type="ECO:0000256" key="7">
    <source>
        <dbReference type="ARBA" id="ARBA00023128"/>
    </source>
</evidence>
<keyword evidence="5" id="KW-0375">Hydrogen ion transport</keyword>
<dbReference type="OMA" id="ICCASPT"/>